<dbReference type="EMBL" id="CP132932">
    <property type="protein sequence ID" value="XCB28175.1"/>
    <property type="molecule type" value="Genomic_DNA"/>
</dbReference>
<dbReference type="RefSeq" id="WP_353070065.1">
    <property type="nucleotide sequence ID" value="NZ_CP132932.1"/>
</dbReference>
<name>A0AAU7ZGQ2_9BACT</name>
<reference evidence="1" key="1">
    <citation type="submission" date="2023-08" db="EMBL/GenBank/DDBJ databases">
        <authorList>
            <person name="Messyasz A."/>
            <person name="Mannisto M.K."/>
            <person name="Kerkhof L.J."/>
            <person name="Haggblom M."/>
        </authorList>
    </citation>
    <scope>NUCLEOTIDE SEQUENCE</scope>
    <source>
        <strain evidence="1">M8UP23</strain>
    </source>
</reference>
<organism evidence="1">
    <name type="scientific">Tunturiibacter empetritectus</name>
    <dbReference type="NCBI Taxonomy" id="3069691"/>
    <lineage>
        <taxon>Bacteria</taxon>
        <taxon>Pseudomonadati</taxon>
        <taxon>Acidobacteriota</taxon>
        <taxon>Terriglobia</taxon>
        <taxon>Terriglobales</taxon>
        <taxon>Acidobacteriaceae</taxon>
        <taxon>Tunturiibacter</taxon>
    </lineage>
</organism>
<evidence type="ECO:0000313" key="1">
    <source>
        <dbReference type="EMBL" id="XCB28175.1"/>
    </source>
</evidence>
<sequence>MGKVLILFCLVNIPTFGDGSSQKPGAVAVKKWDKKTVDAEMRAGLPECALWYAQFSKIGLPHKRLFMRLMERISTFQATTVTATSISLFFSCFLKAVASDG</sequence>
<dbReference type="KEGG" id="temp:RBB75_07590"/>
<accession>A0AAU7ZGQ2</accession>
<protein>
    <submittedName>
        <fullName evidence="1">Uncharacterized protein</fullName>
    </submittedName>
</protein>
<gene>
    <name evidence="1" type="ORF">RBB75_07590</name>
</gene>
<dbReference type="AlphaFoldDB" id="A0AAU7ZGQ2"/>
<reference evidence="1" key="2">
    <citation type="journal article" date="2024" name="Environ. Microbiol.">
        <title>Genome analysis and description of Tunturibacter gen. nov. expands the diversity of Terriglobia in tundra soils.</title>
        <authorList>
            <person name="Messyasz A."/>
            <person name="Mannisto M.K."/>
            <person name="Kerkhof L.J."/>
            <person name="Haggblom M.M."/>
        </authorList>
    </citation>
    <scope>NUCLEOTIDE SEQUENCE</scope>
    <source>
        <strain evidence="1">M8UP23</strain>
    </source>
</reference>
<proteinExistence type="predicted"/>